<dbReference type="GO" id="GO:0005829">
    <property type="term" value="C:cytosol"/>
    <property type="evidence" value="ECO:0007669"/>
    <property type="project" value="TreeGrafter"/>
</dbReference>
<dbReference type="KEGG" id="mcub:MCBB_2015"/>
<organism evidence="5 6">
    <name type="scientific">Methanobacterium congolense</name>
    <dbReference type="NCBI Taxonomy" id="118062"/>
    <lineage>
        <taxon>Archaea</taxon>
        <taxon>Methanobacteriati</taxon>
        <taxon>Methanobacteriota</taxon>
        <taxon>Methanomada group</taxon>
        <taxon>Methanobacteria</taxon>
        <taxon>Methanobacteriales</taxon>
        <taxon>Methanobacteriaceae</taxon>
        <taxon>Methanobacterium</taxon>
    </lineage>
</organism>
<gene>
    <name evidence="5" type="ORF">MCBB_2015</name>
</gene>
<proteinExistence type="predicted"/>
<name>A0A1D3L4N2_9EURY</name>
<keyword evidence="1" id="KW-0805">Transcription regulation</keyword>
<dbReference type="InterPro" id="IPR011008">
    <property type="entry name" value="Dimeric_a/b-barrel"/>
</dbReference>
<dbReference type="GO" id="GO:0043565">
    <property type="term" value="F:sequence-specific DNA binding"/>
    <property type="evidence" value="ECO:0007669"/>
    <property type="project" value="InterPro"/>
</dbReference>
<dbReference type="Gene3D" id="1.10.10.10">
    <property type="entry name" value="Winged helix-like DNA-binding domain superfamily/Winged helix DNA-binding domain"/>
    <property type="match status" value="1"/>
</dbReference>
<evidence type="ECO:0000256" key="2">
    <source>
        <dbReference type="ARBA" id="ARBA00023125"/>
    </source>
</evidence>
<dbReference type="SUPFAM" id="SSF46785">
    <property type="entry name" value="Winged helix' DNA-binding domain"/>
    <property type="match status" value="1"/>
</dbReference>
<dbReference type="PROSITE" id="PS50956">
    <property type="entry name" value="HTH_ASNC_2"/>
    <property type="match status" value="1"/>
</dbReference>
<dbReference type="PRINTS" id="PR00033">
    <property type="entry name" value="HTHASNC"/>
</dbReference>
<dbReference type="Pfam" id="PF13412">
    <property type="entry name" value="HTH_24"/>
    <property type="match status" value="1"/>
</dbReference>
<dbReference type="PANTHER" id="PTHR30154:SF34">
    <property type="entry name" value="TRANSCRIPTIONAL REGULATOR AZLB"/>
    <property type="match status" value="1"/>
</dbReference>
<evidence type="ECO:0000256" key="3">
    <source>
        <dbReference type="ARBA" id="ARBA00023163"/>
    </source>
</evidence>
<reference evidence="5 6" key="1">
    <citation type="submission" date="2016-08" db="EMBL/GenBank/DDBJ databases">
        <authorList>
            <person name="Seilhamer J.J."/>
        </authorList>
    </citation>
    <scope>NUCLEOTIDE SEQUENCE [LARGE SCALE GENOMIC DNA]</scope>
    <source>
        <strain evidence="5">Buetzberg</strain>
    </source>
</reference>
<protein>
    <submittedName>
        <fullName evidence="5">Putative HTH-type transcriptional regulator PF1734</fullName>
    </submittedName>
</protein>
<dbReference type="InterPro" id="IPR000485">
    <property type="entry name" value="AsnC-type_HTH_dom"/>
</dbReference>
<sequence>MVKGMKSIDEKEKTTDIDEIDKKILDLFNEDGRMSYRKIAKRLDISIGTVHNRIEKLTNTGIIKKFAPVIDHSKLGYNLTTIIGVRVKGGMLKNWEDKTAFHKNVLCMYDVTGEFDAILVTRFKDTTELDEFIKALLKEPDVQRTYTQTVLNIVKEDISSSKMI</sequence>
<keyword evidence="2" id="KW-0238">DNA-binding</keyword>
<evidence type="ECO:0000259" key="4">
    <source>
        <dbReference type="PROSITE" id="PS50956"/>
    </source>
</evidence>
<dbReference type="SMART" id="SM00344">
    <property type="entry name" value="HTH_ASNC"/>
    <property type="match status" value="1"/>
</dbReference>
<dbReference type="InterPro" id="IPR019887">
    <property type="entry name" value="Tscrpt_reg_AsnC/Lrp_C"/>
</dbReference>
<dbReference type="InterPro" id="IPR019888">
    <property type="entry name" value="Tscrpt_reg_AsnC-like"/>
</dbReference>
<dbReference type="InterPro" id="IPR036390">
    <property type="entry name" value="WH_DNA-bd_sf"/>
</dbReference>
<dbReference type="Pfam" id="PF01037">
    <property type="entry name" value="AsnC_trans_reg"/>
    <property type="match status" value="1"/>
</dbReference>
<dbReference type="STRING" id="118062.MCBB_2015"/>
<keyword evidence="6" id="KW-1185">Reference proteome</keyword>
<dbReference type="PATRIC" id="fig|129848.4.peg.2065"/>
<accession>A0A1D3L4N2</accession>
<dbReference type="CDD" id="cd00090">
    <property type="entry name" value="HTH_ARSR"/>
    <property type="match status" value="1"/>
</dbReference>
<dbReference type="Gene3D" id="3.30.70.920">
    <property type="match status" value="1"/>
</dbReference>
<keyword evidence="3" id="KW-0804">Transcription</keyword>
<dbReference type="InterPro" id="IPR036388">
    <property type="entry name" value="WH-like_DNA-bd_sf"/>
</dbReference>
<dbReference type="EMBL" id="LT607756">
    <property type="protein sequence ID" value="SCG86563.1"/>
    <property type="molecule type" value="Genomic_DNA"/>
</dbReference>
<dbReference type="AlphaFoldDB" id="A0A1D3L4N2"/>
<evidence type="ECO:0000313" key="5">
    <source>
        <dbReference type="EMBL" id="SCG86563.1"/>
    </source>
</evidence>
<evidence type="ECO:0000313" key="6">
    <source>
        <dbReference type="Proteomes" id="UP000094707"/>
    </source>
</evidence>
<dbReference type="SUPFAM" id="SSF54909">
    <property type="entry name" value="Dimeric alpha+beta barrel"/>
    <property type="match status" value="1"/>
</dbReference>
<dbReference type="GO" id="GO:0043200">
    <property type="term" value="P:response to amino acid"/>
    <property type="evidence" value="ECO:0007669"/>
    <property type="project" value="TreeGrafter"/>
</dbReference>
<dbReference type="InterPro" id="IPR011991">
    <property type="entry name" value="ArsR-like_HTH"/>
</dbReference>
<dbReference type="Proteomes" id="UP000094707">
    <property type="component" value="Chromosome I"/>
</dbReference>
<dbReference type="PANTHER" id="PTHR30154">
    <property type="entry name" value="LEUCINE-RESPONSIVE REGULATORY PROTEIN"/>
    <property type="match status" value="1"/>
</dbReference>
<feature type="domain" description="HTH asnC-type" evidence="4">
    <location>
        <begin position="17"/>
        <end position="78"/>
    </location>
</feature>
<evidence type="ECO:0000256" key="1">
    <source>
        <dbReference type="ARBA" id="ARBA00023015"/>
    </source>
</evidence>